<comment type="caution">
    <text evidence="5">The sequence shown here is derived from an EMBL/GenBank/DDBJ whole genome shotgun (WGS) entry which is preliminary data.</text>
</comment>
<dbReference type="InterPro" id="IPR036390">
    <property type="entry name" value="WH_DNA-bd_sf"/>
</dbReference>
<evidence type="ECO:0000256" key="1">
    <source>
        <dbReference type="ARBA" id="ARBA00023015"/>
    </source>
</evidence>
<reference evidence="6" key="1">
    <citation type="journal article" date="2019" name="Int. J. Syst. Evol. Microbiol.">
        <title>The Global Catalogue of Microorganisms (GCM) 10K type strain sequencing project: providing services to taxonomists for standard genome sequencing and annotation.</title>
        <authorList>
            <consortium name="The Broad Institute Genomics Platform"/>
            <consortium name="The Broad Institute Genome Sequencing Center for Infectious Disease"/>
            <person name="Wu L."/>
            <person name="Ma J."/>
        </authorList>
    </citation>
    <scope>NUCLEOTIDE SEQUENCE [LARGE SCALE GENOMIC DNA]</scope>
    <source>
        <strain evidence="6">JCM 17810</strain>
    </source>
</reference>
<dbReference type="CDD" id="cd07377">
    <property type="entry name" value="WHTH_GntR"/>
    <property type="match status" value="1"/>
</dbReference>
<evidence type="ECO:0000313" key="6">
    <source>
        <dbReference type="Proteomes" id="UP001500622"/>
    </source>
</evidence>
<proteinExistence type="predicted"/>
<dbReference type="SMART" id="SM00895">
    <property type="entry name" value="FCD"/>
    <property type="match status" value="1"/>
</dbReference>
<dbReference type="Pfam" id="PF07729">
    <property type="entry name" value="FCD"/>
    <property type="match status" value="1"/>
</dbReference>
<protein>
    <submittedName>
        <fullName evidence="5">GntR family transcriptional regulator</fullName>
    </submittedName>
</protein>
<gene>
    <name evidence="5" type="ORF">GCM10023169_29570</name>
</gene>
<dbReference type="InterPro" id="IPR008920">
    <property type="entry name" value="TF_FadR/GntR_C"/>
</dbReference>
<dbReference type="RefSeq" id="WP_345217292.1">
    <property type="nucleotide sequence ID" value="NZ_BAABGN010000012.1"/>
</dbReference>
<evidence type="ECO:0000256" key="2">
    <source>
        <dbReference type="ARBA" id="ARBA00023125"/>
    </source>
</evidence>
<dbReference type="SUPFAM" id="SSF46785">
    <property type="entry name" value="Winged helix' DNA-binding domain"/>
    <property type="match status" value="1"/>
</dbReference>
<dbReference type="InterPro" id="IPR036388">
    <property type="entry name" value="WH-like_DNA-bd_sf"/>
</dbReference>
<keyword evidence="2" id="KW-0238">DNA-binding</keyword>
<evidence type="ECO:0000259" key="4">
    <source>
        <dbReference type="PROSITE" id="PS50949"/>
    </source>
</evidence>
<dbReference type="SUPFAM" id="SSF48008">
    <property type="entry name" value="GntR ligand-binding domain-like"/>
    <property type="match status" value="1"/>
</dbReference>
<dbReference type="PANTHER" id="PTHR43537:SF5">
    <property type="entry name" value="UXU OPERON TRANSCRIPTIONAL REGULATOR"/>
    <property type="match status" value="1"/>
</dbReference>
<name>A0ABP8LHF1_9MICO</name>
<dbReference type="InterPro" id="IPR011711">
    <property type="entry name" value="GntR_C"/>
</dbReference>
<accession>A0ABP8LHF1</accession>
<dbReference type="Pfam" id="PF00392">
    <property type="entry name" value="GntR"/>
    <property type="match status" value="1"/>
</dbReference>
<dbReference type="Proteomes" id="UP001500622">
    <property type="component" value="Unassembled WGS sequence"/>
</dbReference>
<dbReference type="Gene3D" id="1.20.120.530">
    <property type="entry name" value="GntR ligand-binding domain-like"/>
    <property type="match status" value="1"/>
</dbReference>
<dbReference type="PANTHER" id="PTHR43537">
    <property type="entry name" value="TRANSCRIPTIONAL REGULATOR, GNTR FAMILY"/>
    <property type="match status" value="1"/>
</dbReference>
<dbReference type="Gene3D" id="1.10.10.10">
    <property type="entry name" value="Winged helix-like DNA-binding domain superfamily/Winged helix DNA-binding domain"/>
    <property type="match status" value="1"/>
</dbReference>
<feature type="domain" description="HTH gntR-type" evidence="4">
    <location>
        <begin position="15"/>
        <end position="82"/>
    </location>
</feature>
<dbReference type="PROSITE" id="PS50949">
    <property type="entry name" value="HTH_GNTR"/>
    <property type="match status" value="1"/>
</dbReference>
<evidence type="ECO:0000256" key="3">
    <source>
        <dbReference type="ARBA" id="ARBA00023163"/>
    </source>
</evidence>
<keyword evidence="1" id="KW-0805">Transcription regulation</keyword>
<organism evidence="5 6">
    <name type="scientific">Georgenia halophila</name>
    <dbReference type="NCBI Taxonomy" id="620889"/>
    <lineage>
        <taxon>Bacteria</taxon>
        <taxon>Bacillati</taxon>
        <taxon>Actinomycetota</taxon>
        <taxon>Actinomycetes</taxon>
        <taxon>Micrococcales</taxon>
        <taxon>Bogoriellaceae</taxon>
        <taxon>Georgenia</taxon>
    </lineage>
</organism>
<dbReference type="SMART" id="SM00345">
    <property type="entry name" value="HTH_GNTR"/>
    <property type="match status" value="1"/>
</dbReference>
<sequence length="227" mass="25546">MSRPTTSLETIPPRTTLSDYVVRILRDKMARGELRPGQHLREAELATALDVSRGPVREALALLEAEGQVEIRRHRGAFVSVLTQQDVEEVHTLRAAIEALAGERAATRLTSGHLAEMDRVLEAMKMTSGSVEPQEAVRLDLAFHDVIYDAADHVRLLRVWTSIRSQVSFFLHTRNINFPDFPTVGYPEHHELRMVLSEGDPQAARAAVEKHMSGAYSRLRQLELPDR</sequence>
<dbReference type="EMBL" id="BAABGN010000012">
    <property type="protein sequence ID" value="GAA4428440.1"/>
    <property type="molecule type" value="Genomic_DNA"/>
</dbReference>
<keyword evidence="6" id="KW-1185">Reference proteome</keyword>
<dbReference type="InterPro" id="IPR000524">
    <property type="entry name" value="Tscrpt_reg_HTH_GntR"/>
</dbReference>
<keyword evidence="3" id="KW-0804">Transcription</keyword>
<evidence type="ECO:0000313" key="5">
    <source>
        <dbReference type="EMBL" id="GAA4428440.1"/>
    </source>
</evidence>